<feature type="compositionally biased region" description="Low complexity" evidence="1">
    <location>
        <begin position="238"/>
        <end position="251"/>
    </location>
</feature>
<dbReference type="GeneID" id="63772947"/>
<dbReference type="InParanoid" id="A0A1Y2DI46"/>
<dbReference type="EMBL" id="MCFJ01000016">
    <property type="protein sequence ID" value="ORY58485.1"/>
    <property type="molecule type" value="Genomic_DNA"/>
</dbReference>
<comment type="caution">
    <text evidence="3">The sequence shown here is derived from an EMBL/GenBank/DDBJ whole genome shotgun (WGS) entry which is preliminary data.</text>
</comment>
<name>A0A1Y2DI46_9PEZI</name>
<protein>
    <recommendedName>
        <fullName evidence="5">Glycoside hydrolase</fullName>
    </recommendedName>
</protein>
<reference evidence="3 4" key="1">
    <citation type="submission" date="2016-07" db="EMBL/GenBank/DDBJ databases">
        <title>Pervasive Adenine N6-methylation of Active Genes in Fungi.</title>
        <authorList>
            <consortium name="DOE Joint Genome Institute"/>
            <person name="Mondo S.J."/>
            <person name="Dannebaum R.O."/>
            <person name="Kuo R.C."/>
            <person name="Labutti K."/>
            <person name="Haridas S."/>
            <person name="Kuo A."/>
            <person name="Salamov A."/>
            <person name="Ahrendt S.R."/>
            <person name="Lipzen A."/>
            <person name="Sullivan W."/>
            <person name="Andreopoulos W.B."/>
            <person name="Clum A."/>
            <person name="Lindquist E."/>
            <person name="Daum C."/>
            <person name="Ramamoorthy G.K."/>
            <person name="Gryganskyi A."/>
            <person name="Culley D."/>
            <person name="Magnuson J.K."/>
            <person name="James T.Y."/>
            <person name="O'Malley M.A."/>
            <person name="Stajich J.E."/>
            <person name="Spatafora J.W."/>
            <person name="Visel A."/>
            <person name="Grigoriev I.V."/>
        </authorList>
    </citation>
    <scope>NUCLEOTIDE SEQUENCE [LARGE SCALE GENOMIC DNA]</scope>
    <source>
        <strain evidence="3 4">CBS 129021</strain>
    </source>
</reference>
<sequence length="484" mass="54716">MVHQLPVGAEGAAALALIYASVSWTCSSLLLWLTWVHQEGWSYIAMVSAFAILSTTASITQQIHDIIFYRDVITEQFMRKTTFLENPELAIANGSFGLDLVLYYIQYYSYSVQAMLVMFWAGELAQSVYGLGANSRMRRIWRNVNTGGKAVAVVLPLITILLLRIPAIQHVFVAFILIADLPLMISLAIGSSTMIAISCRYVQSRKSFTRWTPPQNSDSALSEEMGTMRSGNLQSSTVISGTSHSGTTTTTGRKRPRKRPNGLYDRWLMVRFTIAFVMLAIFEVTNTLFQLQSVNNNKKDTQLAEPDLTVDRAKVTFFLFLPGTTAGIALFIIFGTTAGCRKSMQETFIPKKWRTRTSKSKSGRSFWRPGRKDSAFPPQTQEPDLSNEDAISDITRRSHYIKSEHMKPLPLPPLSRHNKDFGSRNRVERPYMGNMRTELGEDPGIQLRDMQSWDSIREEYYEPFPDQSDDSGPILPIMRTERRA</sequence>
<dbReference type="AlphaFoldDB" id="A0A1Y2DI46"/>
<feature type="transmembrane region" description="Helical" evidence="2">
    <location>
        <begin position="12"/>
        <end position="35"/>
    </location>
</feature>
<keyword evidence="2" id="KW-1133">Transmembrane helix</keyword>
<accession>A0A1Y2DI46</accession>
<feature type="region of interest" description="Disordered" evidence="1">
    <location>
        <begin position="238"/>
        <end position="258"/>
    </location>
</feature>
<evidence type="ECO:0000313" key="3">
    <source>
        <dbReference type="EMBL" id="ORY58485.1"/>
    </source>
</evidence>
<feature type="region of interest" description="Disordered" evidence="1">
    <location>
        <begin position="461"/>
        <end position="484"/>
    </location>
</feature>
<feature type="transmembrane region" description="Helical" evidence="2">
    <location>
        <begin position="41"/>
        <end position="60"/>
    </location>
</feature>
<feature type="transmembrane region" description="Helical" evidence="2">
    <location>
        <begin position="171"/>
        <end position="197"/>
    </location>
</feature>
<feature type="region of interest" description="Disordered" evidence="1">
    <location>
        <begin position="406"/>
        <end position="426"/>
    </location>
</feature>
<feature type="transmembrane region" description="Helical" evidence="2">
    <location>
        <begin position="315"/>
        <end position="334"/>
    </location>
</feature>
<dbReference type="Proteomes" id="UP000193689">
    <property type="component" value="Unassembled WGS sequence"/>
</dbReference>
<evidence type="ECO:0000256" key="1">
    <source>
        <dbReference type="SAM" id="MobiDB-lite"/>
    </source>
</evidence>
<dbReference type="OrthoDB" id="5287295at2759"/>
<evidence type="ECO:0000313" key="4">
    <source>
        <dbReference type="Proteomes" id="UP000193689"/>
    </source>
</evidence>
<proteinExistence type="predicted"/>
<evidence type="ECO:0000256" key="2">
    <source>
        <dbReference type="SAM" id="Phobius"/>
    </source>
</evidence>
<feature type="region of interest" description="Disordered" evidence="1">
    <location>
        <begin position="354"/>
        <end position="386"/>
    </location>
</feature>
<dbReference type="RefSeq" id="XP_040711402.1">
    <property type="nucleotide sequence ID" value="XM_040856735.1"/>
</dbReference>
<keyword evidence="2" id="KW-0472">Membrane</keyword>
<evidence type="ECO:0008006" key="5">
    <source>
        <dbReference type="Google" id="ProtNLM"/>
    </source>
</evidence>
<keyword evidence="4" id="KW-1185">Reference proteome</keyword>
<feature type="transmembrane region" description="Helical" evidence="2">
    <location>
        <begin position="263"/>
        <end position="282"/>
    </location>
</feature>
<feature type="transmembrane region" description="Helical" evidence="2">
    <location>
        <begin position="144"/>
        <end position="165"/>
    </location>
</feature>
<gene>
    <name evidence="3" type="ORF">BCR38DRAFT_352843</name>
</gene>
<organism evidence="3 4">
    <name type="scientific">Pseudomassariella vexata</name>
    <dbReference type="NCBI Taxonomy" id="1141098"/>
    <lineage>
        <taxon>Eukaryota</taxon>
        <taxon>Fungi</taxon>
        <taxon>Dikarya</taxon>
        <taxon>Ascomycota</taxon>
        <taxon>Pezizomycotina</taxon>
        <taxon>Sordariomycetes</taxon>
        <taxon>Xylariomycetidae</taxon>
        <taxon>Amphisphaeriales</taxon>
        <taxon>Pseudomassariaceae</taxon>
        <taxon>Pseudomassariella</taxon>
    </lineage>
</organism>
<feature type="compositionally biased region" description="Basic and acidic residues" evidence="1">
    <location>
        <begin position="417"/>
        <end position="426"/>
    </location>
</feature>
<keyword evidence="2" id="KW-0812">Transmembrane</keyword>
<feature type="transmembrane region" description="Helical" evidence="2">
    <location>
        <begin position="112"/>
        <end position="132"/>
    </location>
</feature>